<feature type="region of interest" description="Disordered" evidence="1">
    <location>
        <begin position="1"/>
        <end position="46"/>
    </location>
</feature>
<reference evidence="2" key="1">
    <citation type="submission" date="2006-12" db="EMBL/GenBank/DDBJ databases">
        <title>Complete sequence of Mycobacterium vanbaalenii PYR-1.</title>
        <authorList>
            <consortium name="US DOE Joint Genome Institute"/>
            <person name="Copeland A."/>
            <person name="Lucas S."/>
            <person name="Lapidus A."/>
            <person name="Barry K."/>
            <person name="Detter J.C."/>
            <person name="Glavina del Rio T."/>
            <person name="Hammon N."/>
            <person name="Israni S."/>
            <person name="Dalin E."/>
            <person name="Tice H."/>
            <person name="Pitluck S."/>
            <person name="Singan V."/>
            <person name="Schmutz J."/>
            <person name="Larimer F."/>
            <person name="Land M."/>
            <person name="Hauser L."/>
            <person name="Kyrpides N."/>
            <person name="Anderson I.J."/>
            <person name="Miller C."/>
            <person name="Richardson P."/>
        </authorList>
    </citation>
    <scope>NUCLEOTIDE SEQUENCE [LARGE SCALE GENOMIC DNA]</scope>
    <source>
        <strain evidence="2">PYR-1</strain>
    </source>
</reference>
<dbReference type="AlphaFoldDB" id="A1T471"/>
<feature type="compositionally biased region" description="Basic and acidic residues" evidence="1">
    <location>
        <begin position="1"/>
        <end position="13"/>
    </location>
</feature>
<organism evidence="2 3">
    <name type="scientific">Mycolicibacterium vanbaalenii (strain DSM 7251 / JCM 13017 / BCRC 16820 / KCTC 9966 / NRRL B-24157 / PYR-1)</name>
    <name type="common">Mycobacterium vanbaalenii</name>
    <dbReference type="NCBI Taxonomy" id="350058"/>
    <lineage>
        <taxon>Bacteria</taxon>
        <taxon>Bacillati</taxon>
        <taxon>Actinomycetota</taxon>
        <taxon>Actinomycetes</taxon>
        <taxon>Mycobacteriales</taxon>
        <taxon>Mycobacteriaceae</taxon>
        <taxon>Mycolicibacterium</taxon>
    </lineage>
</organism>
<evidence type="ECO:0000313" key="3">
    <source>
        <dbReference type="Proteomes" id="UP000009159"/>
    </source>
</evidence>
<evidence type="ECO:0000256" key="1">
    <source>
        <dbReference type="SAM" id="MobiDB-lite"/>
    </source>
</evidence>
<dbReference type="STRING" id="350058.Mvan_1135"/>
<dbReference type="EMBL" id="CP000511">
    <property type="protein sequence ID" value="ABM11971.1"/>
    <property type="molecule type" value="Genomic_DNA"/>
</dbReference>
<evidence type="ECO:0000313" key="2">
    <source>
        <dbReference type="EMBL" id="ABM11971.1"/>
    </source>
</evidence>
<keyword evidence="3" id="KW-1185">Reference proteome</keyword>
<feature type="compositionally biased region" description="Basic and acidic residues" evidence="1">
    <location>
        <begin position="31"/>
        <end position="41"/>
    </location>
</feature>
<sequence length="79" mass="8765">MTRRVHDPGRNLDDQSGGGGSGRAACAPNPHRLEAGLDRPTRSRAARSAESIIHTFSALWVIEHRKPTMKCEKWQNAVF</sequence>
<dbReference type="KEGG" id="mva:Mvan_1135"/>
<gene>
    <name evidence="2" type="ordered locus">Mvan_1135</name>
</gene>
<dbReference type="HOGENOM" id="CLU_2602324_0_0_11"/>
<protein>
    <submittedName>
        <fullName evidence="2">Uncharacterized protein</fullName>
    </submittedName>
</protein>
<accession>A1T471</accession>
<proteinExistence type="predicted"/>
<dbReference type="Proteomes" id="UP000009159">
    <property type="component" value="Chromosome"/>
</dbReference>
<name>A1T471_MYCVP</name>